<dbReference type="AlphaFoldDB" id="R2SG12"/>
<name>R2SG12_9ENTE</name>
<dbReference type="PANTHER" id="PTHR38011">
    <property type="entry name" value="DIHYDROFOLATE REDUCTASE FAMILY PROTEIN (AFU_ORTHOLOGUE AFUA_8G06820)"/>
    <property type="match status" value="1"/>
</dbReference>
<reference evidence="5 6" key="1">
    <citation type="submission" date="2013-02" db="EMBL/GenBank/DDBJ databases">
        <title>The Genome Sequence of Enterococcus pallens BAA-351.</title>
        <authorList>
            <consortium name="The Broad Institute Genome Sequencing Platform"/>
            <consortium name="The Broad Institute Genome Sequencing Center for Infectious Disease"/>
            <person name="Earl A.M."/>
            <person name="Gilmore M.S."/>
            <person name="Lebreton F."/>
            <person name="Walker B."/>
            <person name="Young S.K."/>
            <person name="Zeng Q."/>
            <person name="Gargeya S."/>
            <person name="Fitzgerald M."/>
            <person name="Haas B."/>
            <person name="Abouelleil A."/>
            <person name="Alvarado L."/>
            <person name="Arachchi H.M."/>
            <person name="Berlin A.M."/>
            <person name="Chapman S.B."/>
            <person name="Dewar J."/>
            <person name="Goldberg J."/>
            <person name="Griggs A."/>
            <person name="Gujja S."/>
            <person name="Hansen M."/>
            <person name="Howarth C."/>
            <person name="Imamovic A."/>
            <person name="Larimer J."/>
            <person name="McCowan C."/>
            <person name="Murphy C."/>
            <person name="Neiman D."/>
            <person name="Pearson M."/>
            <person name="Priest M."/>
            <person name="Roberts A."/>
            <person name="Saif S."/>
            <person name="Shea T."/>
            <person name="Sisk P."/>
            <person name="Sykes S."/>
            <person name="Wortman J."/>
            <person name="Nusbaum C."/>
            <person name="Birren B."/>
        </authorList>
    </citation>
    <scope>NUCLEOTIDE SEQUENCE [LARGE SCALE GENOMIC DNA]</scope>
    <source>
        <strain evidence="5 6">ATCC BAA-351</strain>
    </source>
</reference>
<dbReference type="OrthoDB" id="9800865at2"/>
<dbReference type="InterPro" id="IPR002734">
    <property type="entry name" value="RibDG_C"/>
</dbReference>
<evidence type="ECO:0000256" key="3">
    <source>
        <dbReference type="ARBA" id="ARBA00023002"/>
    </source>
</evidence>
<keyword evidence="2" id="KW-0521">NADP</keyword>
<dbReference type="SUPFAM" id="SSF53597">
    <property type="entry name" value="Dihydrofolate reductase-like"/>
    <property type="match status" value="1"/>
</dbReference>
<dbReference type="STRING" id="160454.RV10_GL001925"/>
<evidence type="ECO:0000313" key="6">
    <source>
        <dbReference type="Proteomes" id="UP000013782"/>
    </source>
</evidence>
<dbReference type="RefSeq" id="WP_010757011.1">
    <property type="nucleotide sequence ID" value="NZ_ASWD01000001.1"/>
</dbReference>
<proteinExistence type="predicted"/>
<dbReference type="GO" id="GO:0008703">
    <property type="term" value="F:5-amino-6-(5-phosphoribosylamino)uracil reductase activity"/>
    <property type="evidence" value="ECO:0007669"/>
    <property type="project" value="InterPro"/>
</dbReference>
<dbReference type="GO" id="GO:0009231">
    <property type="term" value="P:riboflavin biosynthetic process"/>
    <property type="evidence" value="ECO:0007669"/>
    <property type="project" value="InterPro"/>
</dbReference>
<dbReference type="HOGENOM" id="CLU_073038_1_0_9"/>
<evidence type="ECO:0000259" key="4">
    <source>
        <dbReference type="Pfam" id="PF01872"/>
    </source>
</evidence>
<dbReference type="Proteomes" id="UP000013782">
    <property type="component" value="Unassembled WGS sequence"/>
</dbReference>
<gene>
    <name evidence="5" type="ORF">UAU_02020</name>
</gene>
<sequence length="238" mass="26935">MERPYIVCHMLTSLNGKISGPFMNTAGAEVASNVYETTNTRYHSQAWLCGRVTMEENFTNYQKPVLKPVDHPVSKEDFIAEKQAAMYIVSADPSGKVGWTKNYVDYVKRPRAHIIEVLTERVSDAYLVFLREKRISYIFAGKETIDCRLAAEKLFKLFRIKTLMVSGGGVVNWSFLQEGIVDEVSVVVAPVTDGEKETHTIFERGTNLAAITPVDFKLKAAEVMSDDVLWLRYHPKSF</sequence>
<dbReference type="Gene3D" id="3.40.430.10">
    <property type="entry name" value="Dihydrofolate Reductase, subunit A"/>
    <property type="match status" value="1"/>
</dbReference>
<evidence type="ECO:0000256" key="2">
    <source>
        <dbReference type="ARBA" id="ARBA00022857"/>
    </source>
</evidence>
<comment type="caution">
    <text evidence="5">The sequence shown here is derived from an EMBL/GenBank/DDBJ whole genome shotgun (WGS) entry which is preliminary data.</text>
</comment>
<accession>R2SG12</accession>
<dbReference type="Pfam" id="PF01872">
    <property type="entry name" value="RibD_C"/>
    <property type="match status" value="1"/>
</dbReference>
<keyword evidence="6" id="KW-1185">Reference proteome</keyword>
<protein>
    <recommendedName>
        <fullName evidence="4">Bacterial bifunctional deaminase-reductase C-terminal domain-containing protein</fullName>
    </recommendedName>
</protein>
<feature type="domain" description="Bacterial bifunctional deaminase-reductase C-terminal" evidence="4">
    <location>
        <begin position="4"/>
        <end position="229"/>
    </location>
</feature>
<dbReference type="InterPro" id="IPR024072">
    <property type="entry name" value="DHFR-like_dom_sf"/>
</dbReference>
<dbReference type="eggNOG" id="COG1985">
    <property type="taxonomic scope" value="Bacteria"/>
</dbReference>
<dbReference type="EMBL" id="AJAQ01000015">
    <property type="protein sequence ID" value="EOH94285.1"/>
    <property type="molecule type" value="Genomic_DNA"/>
</dbReference>
<dbReference type="PATRIC" id="fig|1158607.3.peg.1990"/>
<dbReference type="PANTHER" id="PTHR38011:SF7">
    <property type="entry name" value="2,5-DIAMINO-6-RIBOSYLAMINO-4(3H)-PYRIMIDINONE 5'-PHOSPHATE REDUCTASE"/>
    <property type="match status" value="1"/>
</dbReference>
<comment type="pathway">
    <text evidence="1">Cofactor biosynthesis; riboflavin biosynthesis.</text>
</comment>
<dbReference type="InterPro" id="IPR050765">
    <property type="entry name" value="Riboflavin_Biosynth_HTPR"/>
</dbReference>
<evidence type="ECO:0000256" key="1">
    <source>
        <dbReference type="ARBA" id="ARBA00005104"/>
    </source>
</evidence>
<keyword evidence="3" id="KW-0560">Oxidoreductase</keyword>
<organism evidence="5 6">
    <name type="scientific">Enterococcus pallens ATCC BAA-351</name>
    <dbReference type="NCBI Taxonomy" id="1158607"/>
    <lineage>
        <taxon>Bacteria</taxon>
        <taxon>Bacillati</taxon>
        <taxon>Bacillota</taxon>
        <taxon>Bacilli</taxon>
        <taxon>Lactobacillales</taxon>
        <taxon>Enterococcaceae</taxon>
        <taxon>Enterococcus</taxon>
    </lineage>
</organism>
<evidence type="ECO:0000313" key="5">
    <source>
        <dbReference type="EMBL" id="EOH94285.1"/>
    </source>
</evidence>